<dbReference type="RefSeq" id="WP_173732124.1">
    <property type="nucleotide sequence ID" value="NZ_JABTTE010000024.1"/>
</dbReference>
<protein>
    <submittedName>
        <fullName evidence="1">Rrf2 family transcriptional regulator</fullName>
    </submittedName>
</protein>
<accession>A0A8J8GFX9</accession>
<dbReference type="InterPro" id="IPR036388">
    <property type="entry name" value="WH-like_DNA-bd_sf"/>
</dbReference>
<dbReference type="PANTHER" id="PTHR33221:SF9">
    <property type="entry name" value="RRF2 FAMILY PROTEIN"/>
    <property type="match status" value="1"/>
</dbReference>
<reference evidence="1" key="1">
    <citation type="submission" date="2020-06" db="EMBL/GenBank/DDBJ databases">
        <title>A novel thermopfilic bacterium from Erzurum, Turkey.</title>
        <authorList>
            <person name="Adiguzel A."/>
            <person name="Ay H."/>
            <person name="Baltaci M.O."/>
        </authorList>
    </citation>
    <scope>NUCLEOTIDE SEQUENCE</scope>
    <source>
        <strain evidence="1">P2</strain>
    </source>
</reference>
<comment type="caution">
    <text evidence="1">The sequence shown here is derived from an EMBL/GenBank/DDBJ whole genome shotgun (WGS) entry which is preliminary data.</text>
</comment>
<proteinExistence type="predicted"/>
<organism evidence="1 2">
    <name type="scientific">Calidifontibacillus erzurumensis</name>
    <dbReference type="NCBI Taxonomy" id="2741433"/>
    <lineage>
        <taxon>Bacteria</taxon>
        <taxon>Bacillati</taxon>
        <taxon>Bacillota</taxon>
        <taxon>Bacilli</taxon>
        <taxon>Bacillales</taxon>
        <taxon>Bacillaceae</taxon>
        <taxon>Calidifontibacillus/Schinkia group</taxon>
        <taxon>Calidifontibacillus</taxon>
    </lineage>
</organism>
<gene>
    <name evidence="1" type="ORF">HR057_14290</name>
</gene>
<dbReference type="InterPro" id="IPR000944">
    <property type="entry name" value="Tscrpt_reg_Rrf2"/>
</dbReference>
<evidence type="ECO:0000313" key="2">
    <source>
        <dbReference type="Proteomes" id="UP000625804"/>
    </source>
</evidence>
<dbReference type="GO" id="GO:0003700">
    <property type="term" value="F:DNA-binding transcription factor activity"/>
    <property type="evidence" value="ECO:0007669"/>
    <property type="project" value="TreeGrafter"/>
</dbReference>
<dbReference type="PANTHER" id="PTHR33221">
    <property type="entry name" value="WINGED HELIX-TURN-HELIX TRANSCRIPTIONAL REGULATOR, RRF2 FAMILY"/>
    <property type="match status" value="1"/>
</dbReference>
<dbReference type="Gene3D" id="1.10.10.10">
    <property type="entry name" value="Winged helix-like DNA-binding domain superfamily/Winged helix DNA-binding domain"/>
    <property type="match status" value="1"/>
</dbReference>
<dbReference type="GO" id="GO:0005829">
    <property type="term" value="C:cytosol"/>
    <property type="evidence" value="ECO:0007669"/>
    <property type="project" value="TreeGrafter"/>
</dbReference>
<keyword evidence="2" id="KW-1185">Reference proteome</keyword>
<dbReference type="PROSITE" id="PS51197">
    <property type="entry name" value="HTH_RRF2_2"/>
    <property type="match status" value="1"/>
</dbReference>
<dbReference type="Proteomes" id="UP000625804">
    <property type="component" value="Unassembled WGS sequence"/>
</dbReference>
<dbReference type="InterPro" id="IPR036390">
    <property type="entry name" value="WH_DNA-bd_sf"/>
</dbReference>
<dbReference type="NCBIfam" id="TIGR00738">
    <property type="entry name" value="rrf2_super"/>
    <property type="match status" value="1"/>
</dbReference>
<name>A0A8J8GFX9_9BACI</name>
<sequence>MKLTKSVEQAICILIFLVTQEKNEPLATDEISKKLNVSPSYLKKITRKLVKKKIITSVSGNRGGISLAKSPEEINMLDIIEAMEGPISIYSDTGLIETVFKGGKHTDKGSDILRNVFKQADLLLIEYFSKITAADLLKESFGTENIPTLNWNKMSLTEYVEANCQNLSENEEK</sequence>
<evidence type="ECO:0000313" key="1">
    <source>
        <dbReference type="EMBL" id="NSL52922.1"/>
    </source>
</evidence>
<dbReference type="EMBL" id="JABTTE010000024">
    <property type="protein sequence ID" value="NSL52922.1"/>
    <property type="molecule type" value="Genomic_DNA"/>
</dbReference>
<dbReference type="SUPFAM" id="SSF46785">
    <property type="entry name" value="Winged helix' DNA-binding domain"/>
    <property type="match status" value="1"/>
</dbReference>
<dbReference type="AlphaFoldDB" id="A0A8J8GFX9"/>
<dbReference type="Pfam" id="PF02082">
    <property type="entry name" value="Rrf2"/>
    <property type="match status" value="1"/>
</dbReference>